<keyword evidence="6" id="KW-1185">Reference proteome</keyword>
<gene>
    <name evidence="5" type="ORF">WHI96_26480</name>
</gene>
<sequence>MSNHDVPGSAPRCWSRLVGEPLPVEHAAELAQTFKALGDPARLRLLSLIASHTDGEACVCDLSEEFELSGPTISHHLRILREAGLVTGERRGTWIHYRAVPARLERLSDLLTPTLITAEAVAP</sequence>
<evidence type="ECO:0000256" key="1">
    <source>
        <dbReference type="ARBA" id="ARBA00023015"/>
    </source>
</evidence>
<keyword evidence="2" id="KW-0238">DNA-binding</keyword>
<accession>A0ABV1K2A0</accession>
<protein>
    <submittedName>
        <fullName evidence="5">Metalloregulator ArsR/SmtB family transcription factor</fullName>
    </submittedName>
</protein>
<dbReference type="Gene3D" id="1.10.10.10">
    <property type="entry name" value="Winged helix-like DNA-binding domain superfamily/Winged helix DNA-binding domain"/>
    <property type="match status" value="1"/>
</dbReference>
<keyword evidence="3" id="KW-0804">Transcription</keyword>
<reference evidence="5 6" key="1">
    <citation type="submission" date="2024-03" db="EMBL/GenBank/DDBJ databases">
        <title>Draft genome sequence of Pseudonocardia tropica JCM 19149.</title>
        <authorList>
            <person name="Butdee W."/>
            <person name="Duangmal K."/>
        </authorList>
    </citation>
    <scope>NUCLEOTIDE SEQUENCE [LARGE SCALE GENOMIC DNA]</scope>
    <source>
        <strain evidence="5 6">JCM 19149</strain>
    </source>
</reference>
<dbReference type="SMART" id="SM00418">
    <property type="entry name" value="HTH_ARSR"/>
    <property type="match status" value="1"/>
</dbReference>
<dbReference type="PANTHER" id="PTHR33154:SF18">
    <property type="entry name" value="ARSENICAL RESISTANCE OPERON REPRESSOR"/>
    <property type="match status" value="1"/>
</dbReference>
<dbReference type="InterPro" id="IPR036388">
    <property type="entry name" value="WH-like_DNA-bd_sf"/>
</dbReference>
<evidence type="ECO:0000256" key="3">
    <source>
        <dbReference type="ARBA" id="ARBA00023163"/>
    </source>
</evidence>
<organism evidence="5 6">
    <name type="scientific">Pseudonocardia tropica</name>
    <dbReference type="NCBI Taxonomy" id="681289"/>
    <lineage>
        <taxon>Bacteria</taxon>
        <taxon>Bacillati</taxon>
        <taxon>Actinomycetota</taxon>
        <taxon>Actinomycetes</taxon>
        <taxon>Pseudonocardiales</taxon>
        <taxon>Pseudonocardiaceae</taxon>
        <taxon>Pseudonocardia</taxon>
    </lineage>
</organism>
<name>A0ABV1K2A0_9PSEU</name>
<comment type="caution">
    <text evidence="5">The sequence shown here is derived from an EMBL/GenBank/DDBJ whole genome shotgun (WGS) entry which is preliminary data.</text>
</comment>
<dbReference type="PRINTS" id="PR00778">
    <property type="entry name" value="HTHARSR"/>
</dbReference>
<dbReference type="NCBIfam" id="NF033788">
    <property type="entry name" value="HTH_metalloreg"/>
    <property type="match status" value="1"/>
</dbReference>
<dbReference type="PROSITE" id="PS00846">
    <property type="entry name" value="HTH_ARSR_1"/>
    <property type="match status" value="1"/>
</dbReference>
<dbReference type="PANTHER" id="PTHR33154">
    <property type="entry name" value="TRANSCRIPTIONAL REGULATOR, ARSR FAMILY"/>
    <property type="match status" value="1"/>
</dbReference>
<dbReference type="CDD" id="cd00090">
    <property type="entry name" value="HTH_ARSR"/>
    <property type="match status" value="1"/>
</dbReference>
<dbReference type="SUPFAM" id="SSF46785">
    <property type="entry name" value="Winged helix' DNA-binding domain"/>
    <property type="match status" value="1"/>
</dbReference>
<evidence type="ECO:0000313" key="5">
    <source>
        <dbReference type="EMBL" id="MEQ3542360.1"/>
    </source>
</evidence>
<keyword evidence="1" id="KW-0805">Transcription regulation</keyword>
<dbReference type="InterPro" id="IPR051081">
    <property type="entry name" value="HTH_MetalResp_TranReg"/>
</dbReference>
<dbReference type="EMBL" id="JBEDNP010000034">
    <property type="protein sequence ID" value="MEQ3542360.1"/>
    <property type="molecule type" value="Genomic_DNA"/>
</dbReference>
<evidence type="ECO:0000259" key="4">
    <source>
        <dbReference type="PROSITE" id="PS50987"/>
    </source>
</evidence>
<proteinExistence type="predicted"/>
<evidence type="ECO:0000313" key="6">
    <source>
        <dbReference type="Proteomes" id="UP001464923"/>
    </source>
</evidence>
<evidence type="ECO:0000256" key="2">
    <source>
        <dbReference type="ARBA" id="ARBA00023125"/>
    </source>
</evidence>
<dbReference type="InterPro" id="IPR001845">
    <property type="entry name" value="HTH_ArsR_DNA-bd_dom"/>
</dbReference>
<dbReference type="Proteomes" id="UP001464923">
    <property type="component" value="Unassembled WGS sequence"/>
</dbReference>
<dbReference type="InterPro" id="IPR011991">
    <property type="entry name" value="ArsR-like_HTH"/>
</dbReference>
<dbReference type="PROSITE" id="PS50987">
    <property type="entry name" value="HTH_ARSR_2"/>
    <property type="match status" value="1"/>
</dbReference>
<dbReference type="InterPro" id="IPR018334">
    <property type="entry name" value="ArsR_HTH"/>
</dbReference>
<dbReference type="RefSeq" id="WP_281010793.1">
    <property type="nucleotide sequence ID" value="NZ_BAABLY010000060.1"/>
</dbReference>
<dbReference type="InterPro" id="IPR036390">
    <property type="entry name" value="WH_DNA-bd_sf"/>
</dbReference>
<dbReference type="Pfam" id="PF01022">
    <property type="entry name" value="HTH_5"/>
    <property type="match status" value="1"/>
</dbReference>
<feature type="domain" description="HTH arsR-type" evidence="4">
    <location>
        <begin position="22"/>
        <end position="119"/>
    </location>
</feature>